<organism evidence="1 2">
    <name type="scientific">Scophthalmus maximus</name>
    <name type="common">Turbot</name>
    <name type="synonym">Psetta maxima</name>
    <dbReference type="NCBI Taxonomy" id="52904"/>
    <lineage>
        <taxon>Eukaryota</taxon>
        <taxon>Metazoa</taxon>
        <taxon>Chordata</taxon>
        <taxon>Craniata</taxon>
        <taxon>Vertebrata</taxon>
        <taxon>Euteleostomi</taxon>
        <taxon>Actinopterygii</taxon>
        <taxon>Neopterygii</taxon>
        <taxon>Teleostei</taxon>
        <taxon>Neoteleostei</taxon>
        <taxon>Acanthomorphata</taxon>
        <taxon>Carangaria</taxon>
        <taxon>Pleuronectiformes</taxon>
        <taxon>Pleuronectoidei</taxon>
        <taxon>Scophthalmidae</taxon>
        <taxon>Scophthalmus</taxon>
    </lineage>
</organism>
<dbReference type="AlphaFoldDB" id="A0A2U9B474"/>
<dbReference type="EMBL" id="CP026245">
    <property type="protein sequence ID" value="AWO98764.1"/>
    <property type="molecule type" value="Genomic_DNA"/>
</dbReference>
<feature type="non-terminal residue" evidence="1">
    <location>
        <position position="90"/>
    </location>
</feature>
<dbReference type="Proteomes" id="UP000246464">
    <property type="component" value="Chromosome 3"/>
</dbReference>
<keyword evidence="2" id="KW-1185">Reference proteome</keyword>
<reference evidence="1 2" key="1">
    <citation type="submission" date="2017-12" db="EMBL/GenBank/DDBJ databases">
        <title>Integrating genomic resources of turbot (Scophthalmus maximus) in depth evaluation of genetic and physical mapping variation across individuals.</title>
        <authorList>
            <person name="Martinez P."/>
        </authorList>
    </citation>
    <scope>NUCLEOTIDE SEQUENCE [LARGE SCALE GENOMIC DNA]</scope>
</reference>
<evidence type="ECO:0000313" key="2">
    <source>
        <dbReference type="Proteomes" id="UP000246464"/>
    </source>
</evidence>
<proteinExistence type="predicted"/>
<evidence type="ECO:0000313" key="1">
    <source>
        <dbReference type="EMBL" id="AWO98764.1"/>
    </source>
</evidence>
<protein>
    <submittedName>
        <fullName evidence="1">Uncharacterized protein</fullName>
    </submittedName>
</protein>
<sequence>MGSDNCEEGEGKKGERMSCGLSAVRRLHVNQAAAGESRRALDFFSFFSKGGGGCIGGSMSMWDVSQRAARRTCKHPNTGHTRCETTIDLK</sequence>
<name>A0A2U9B474_SCOMX</name>
<accession>A0A2U9B474</accession>
<gene>
    <name evidence="1" type="ORF">SMAX5B_001344</name>
</gene>